<dbReference type="OrthoDB" id="445566at2759"/>
<evidence type="ECO:0000256" key="3">
    <source>
        <dbReference type="ARBA" id="ARBA00009386"/>
    </source>
</evidence>
<keyword evidence="7" id="KW-0472">Membrane</keyword>
<keyword evidence="6" id="KW-1133">Transmembrane helix</keyword>
<keyword evidence="5 8" id="KW-0256">Endoplasmic reticulum</keyword>
<evidence type="ECO:0000256" key="7">
    <source>
        <dbReference type="ARBA" id="ARBA00023136"/>
    </source>
</evidence>
<dbReference type="Pfam" id="PF02109">
    <property type="entry name" value="DAD"/>
    <property type="match status" value="1"/>
</dbReference>
<dbReference type="STRING" id="29170.A0A368FGF9"/>
<dbReference type="GO" id="GO:0008250">
    <property type="term" value="C:oligosaccharyltransferase complex"/>
    <property type="evidence" value="ECO:0007669"/>
    <property type="project" value="InterPro"/>
</dbReference>
<evidence type="ECO:0000256" key="4">
    <source>
        <dbReference type="ARBA" id="ARBA00022692"/>
    </source>
</evidence>
<comment type="subcellular location">
    <subcellularLocation>
        <location evidence="1 8">Endoplasmic reticulum membrane</location>
        <topology evidence="1 8">Multi-pass membrane protein</topology>
    </subcellularLocation>
</comment>
<dbReference type="AlphaFoldDB" id="A0A368FGF9"/>
<dbReference type="UniPathway" id="UPA00378"/>
<evidence type="ECO:0000256" key="2">
    <source>
        <dbReference type="ARBA" id="ARBA00004922"/>
    </source>
</evidence>
<dbReference type="EMBL" id="JOJR01001356">
    <property type="protein sequence ID" value="RCN31216.1"/>
    <property type="molecule type" value="Genomic_DNA"/>
</dbReference>
<dbReference type="PANTHER" id="PTHR10705:SF0">
    <property type="entry name" value="DOLICHYL-DIPHOSPHOOLIGOSACCHARIDE--PROTEIN GLYCOSYLTRANSFERASE SUBUNIT DAD1"/>
    <property type="match status" value="1"/>
</dbReference>
<comment type="similarity">
    <text evidence="3 8">Belongs to the DAD/OST2 family.</text>
</comment>
<comment type="caution">
    <text evidence="9">The sequence shown here is derived from an EMBL/GenBank/DDBJ whole genome shotgun (WGS) entry which is preliminary data.</text>
</comment>
<comment type="subunit">
    <text evidence="8">Component of the oligosaccharyltransferase (OST) complex.</text>
</comment>
<dbReference type="Proteomes" id="UP000252519">
    <property type="component" value="Unassembled WGS sequence"/>
</dbReference>
<dbReference type="GO" id="GO:0006487">
    <property type="term" value="P:protein N-linked glycosylation"/>
    <property type="evidence" value="ECO:0007669"/>
    <property type="project" value="TreeGrafter"/>
</dbReference>
<name>A0A368FGF9_ANCCA</name>
<comment type="function">
    <text evidence="8">Subunit of the oligosaccharyl transferase (OST) complex that catalyzes the initial transfer of a defined glycan (Glc(3)Man(9)GlcNAc(2) in eukaryotes) from the lipid carrier dolichol-pyrophosphate to an asparagine residue within an Asn-X-Ser/Thr consensus motif in nascent polypeptide chains, the first step in protein N-glycosylation. N-glycosylation occurs cotranslationally and the complex associates with the Sec61 complex at the channel-forming translocon complex that mediates protein translocation across the endoplasmic reticulum (ER). All subunits are required for a maximal enzyme activity.</text>
</comment>
<dbReference type="InterPro" id="IPR003038">
    <property type="entry name" value="DAD/Ost2"/>
</dbReference>
<evidence type="ECO:0000256" key="8">
    <source>
        <dbReference type="RuleBase" id="RU361136"/>
    </source>
</evidence>
<evidence type="ECO:0000313" key="10">
    <source>
        <dbReference type="Proteomes" id="UP000252519"/>
    </source>
</evidence>
<evidence type="ECO:0000313" key="9">
    <source>
        <dbReference type="EMBL" id="RCN31216.1"/>
    </source>
</evidence>
<accession>A0A368FGF9</accession>
<keyword evidence="4" id="KW-0812">Transmembrane</keyword>
<sequence length="113" mass="12580">MQAVQVLQKLFEDYKRTTPGKLKIIDAYMLYILLTGIAQVSNNFGACLISCTSSEVTSFVLASYDQSEALTCLRIQVNEDNKSEFSHISPERAFADFIFAHAVLHLVVANFLG</sequence>
<protein>
    <recommendedName>
        <fullName evidence="8">Dolichyl-diphosphooligosaccharide--protein glycosyltransferase subunit DAD1</fullName>
        <shortName evidence="8">Oligosaccharyl transferase subunit DAD1</shortName>
    </recommendedName>
</protein>
<evidence type="ECO:0000256" key="1">
    <source>
        <dbReference type="ARBA" id="ARBA00004477"/>
    </source>
</evidence>
<reference evidence="9 10" key="1">
    <citation type="submission" date="2014-10" db="EMBL/GenBank/DDBJ databases">
        <title>Draft genome of the hookworm Ancylostoma caninum.</title>
        <authorList>
            <person name="Mitreva M."/>
        </authorList>
    </citation>
    <scope>NUCLEOTIDE SEQUENCE [LARGE SCALE GENOMIC DNA]</scope>
    <source>
        <strain evidence="9 10">Baltimore</strain>
    </source>
</reference>
<evidence type="ECO:0000256" key="5">
    <source>
        <dbReference type="ARBA" id="ARBA00022824"/>
    </source>
</evidence>
<comment type="pathway">
    <text evidence="2 8">Protein modification; protein glycosylation.</text>
</comment>
<keyword evidence="10" id="KW-1185">Reference proteome</keyword>
<evidence type="ECO:0000256" key="6">
    <source>
        <dbReference type="ARBA" id="ARBA00022989"/>
    </source>
</evidence>
<gene>
    <name evidence="9" type="ORF">ANCCAN_23011</name>
</gene>
<organism evidence="9 10">
    <name type="scientific">Ancylostoma caninum</name>
    <name type="common">Dog hookworm</name>
    <dbReference type="NCBI Taxonomy" id="29170"/>
    <lineage>
        <taxon>Eukaryota</taxon>
        <taxon>Metazoa</taxon>
        <taxon>Ecdysozoa</taxon>
        <taxon>Nematoda</taxon>
        <taxon>Chromadorea</taxon>
        <taxon>Rhabditida</taxon>
        <taxon>Rhabditina</taxon>
        <taxon>Rhabditomorpha</taxon>
        <taxon>Strongyloidea</taxon>
        <taxon>Ancylostomatidae</taxon>
        <taxon>Ancylostomatinae</taxon>
        <taxon>Ancylostoma</taxon>
    </lineage>
</organism>
<proteinExistence type="inferred from homology"/>
<dbReference type="PANTHER" id="PTHR10705">
    <property type="entry name" value="DOLICHYL-DIPHOSPHOOLIGOSACCHARIDE--PROTEIN GLYCOSYLTRANSFERASE SUBUNIT DAD1"/>
    <property type="match status" value="1"/>
</dbReference>